<gene>
    <name evidence="10" type="ORF">EZS28_042897</name>
</gene>
<dbReference type="Gene3D" id="1.10.510.10">
    <property type="entry name" value="Transferase(Phosphotransferase) domain 1"/>
    <property type="match status" value="1"/>
</dbReference>
<dbReference type="EC" id="2.7.11.1" evidence="1"/>
<name>A0A5J4TSP9_9EUKA</name>
<dbReference type="OrthoDB" id="10252354at2759"/>
<dbReference type="Proteomes" id="UP000324800">
    <property type="component" value="Unassembled WGS sequence"/>
</dbReference>
<organism evidence="10 11">
    <name type="scientific">Streblomastix strix</name>
    <dbReference type="NCBI Taxonomy" id="222440"/>
    <lineage>
        <taxon>Eukaryota</taxon>
        <taxon>Metamonada</taxon>
        <taxon>Preaxostyla</taxon>
        <taxon>Oxymonadida</taxon>
        <taxon>Streblomastigidae</taxon>
        <taxon>Streblomastix</taxon>
    </lineage>
</organism>
<evidence type="ECO:0000256" key="8">
    <source>
        <dbReference type="ARBA" id="ARBA00048679"/>
    </source>
</evidence>
<proteinExistence type="predicted"/>
<dbReference type="PROSITE" id="PS00108">
    <property type="entry name" value="PROTEIN_KINASE_ST"/>
    <property type="match status" value="1"/>
</dbReference>
<dbReference type="SMART" id="SM00220">
    <property type="entry name" value="S_TKc"/>
    <property type="match status" value="1"/>
</dbReference>
<keyword evidence="2" id="KW-0723">Serine/threonine-protein kinase</keyword>
<dbReference type="Pfam" id="PF00069">
    <property type="entry name" value="Pkinase"/>
    <property type="match status" value="1"/>
</dbReference>
<sequence length="243" mass="28022">MQTLPQSINRGITVNGYQSNVQHTRKFSDYDPIEELSRGAFGRIFHVNIHEIDKHYAIKRLPCLNDDDKKKANEEVESLKQAQSKYTVKYVESFVDGVDFYIVMKFYKEGNMRKLFETMKTLPYQERENRMKSIFFHVLSALALLHSKDIIHRDLKPENILIDKRGKAKTGDYGLSSKKESKSYLKAVGTKIYAPSEAHKEQRMNFPTDIWALGVIVIEGLTGKHPFEGLTQDETIFNITNGI</sequence>
<feature type="domain" description="Protein kinase" evidence="9">
    <location>
        <begin position="30"/>
        <end position="243"/>
    </location>
</feature>
<evidence type="ECO:0000259" key="9">
    <source>
        <dbReference type="PROSITE" id="PS50011"/>
    </source>
</evidence>
<comment type="catalytic activity">
    <reaction evidence="7">
        <text>L-threonyl-[protein] + ATP = O-phospho-L-threonyl-[protein] + ADP + H(+)</text>
        <dbReference type="Rhea" id="RHEA:46608"/>
        <dbReference type="Rhea" id="RHEA-COMP:11060"/>
        <dbReference type="Rhea" id="RHEA-COMP:11605"/>
        <dbReference type="ChEBI" id="CHEBI:15378"/>
        <dbReference type="ChEBI" id="CHEBI:30013"/>
        <dbReference type="ChEBI" id="CHEBI:30616"/>
        <dbReference type="ChEBI" id="CHEBI:61977"/>
        <dbReference type="ChEBI" id="CHEBI:456216"/>
        <dbReference type="EC" id="2.7.11.1"/>
    </reaction>
</comment>
<protein>
    <recommendedName>
        <fullName evidence="1">non-specific serine/threonine protein kinase</fullName>
        <ecNumber evidence="1">2.7.11.1</ecNumber>
    </recommendedName>
</protein>
<keyword evidence="4" id="KW-0547">Nucleotide-binding</keyword>
<dbReference type="SUPFAM" id="SSF56112">
    <property type="entry name" value="Protein kinase-like (PK-like)"/>
    <property type="match status" value="1"/>
</dbReference>
<dbReference type="InterPro" id="IPR008271">
    <property type="entry name" value="Ser/Thr_kinase_AS"/>
</dbReference>
<evidence type="ECO:0000256" key="7">
    <source>
        <dbReference type="ARBA" id="ARBA00047899"/>
    </source>
</evidence>
<dbReference type="PROSITE" id="PS50011">
    <property type="entry name" value="PROTEIN_KINASE_DOM"/>
    <property type="match status" value="1"/>
</dbReference>
<reference evidence="10 11" key="1">
    <citation type="submission" date="2019-03" db="EMBL/GenBank/DDBJ databases">
        <title>Single cell metagenomics reveals metabolic interactions within the superorganism composed of flagellate Streblomastix strix and complex community of Bacteroidetes bacteria on its surface.</title>
        <authorList>
            <person name="Treitli S.C."/>
            <person name="Kolisko M."/>
            <person name="Husnik F."/>
            <person name="Keeling P."/>
            <person name="Hampl V."/>
        </authorList>
    </citation>
    <scope>NUCLEOTIDE SEQUENCE [LARGE SCALE GENOMIC DNA]</scope>
    <source>
        <strain evidence="10">ST1C</strain>
    </source>
</reference>
<keyword evidence="3" id="KW-0808">Transferase</keyword>
<dbReference type="CDD" id="cd14014">
    <property type="entry name" value="STKc_PknB_like"/>
    <property type="match status" value="1"/>
</dbReference>
<feature type="non-terminal residue" evidence="10">
    <location>
        <position position="243"/>
    </location>
</feature>
<evidence type="ECO:0000256" key="1">
    <source>
        <dbReference type="ARBA" id="ARBA00012513"/>
    </source>
</evidence>
<dbReference type="GO" id="GO:0004674">
    <property type="term" value="F:protein serine/threonine kinase activity"/>
    <property type="evidence" value="ECO:0007669"/>
    <property type="project" value="UniProtKB-KW"/>
</dbReference>
<keyword evidence="5 10" id="KW-0418">Kinase</keyword>
<dbReference type="InterPro" id="IPR011009">
    <property type="entry name" value="Kinase-like_dom_sf"/>
</dbReference>
<dbReference type="PANTHER" id="PTHR24356">
    <property type="entry name" value="SERINE/THREONINE-PROTEIN KINASE"/>
    <property type="match status" value="1"/>
</dbReference>
<evidence type="ECO:0000256" key="2">
    <source>
        <dbReference type="ARBA" id="ARBA00022527"/>
    </source>
</evidence>
<evidence type="ECO:0000256" key="5">
    <source>
        <dbReference type="ARBA" id="ARBA00022777"/>
    </source>
</evidence>
<comment type="caution">
    <text evidence="10">The sequence shown here is derived from an EMBL/GenBank/DDBJ whole genome shotgun (WGS) entry which is preliminary data.</text>
</comment>
<evidence type="ECO:0000256" key="4">
    <source>
        <dbReference type="ARBA" id="ARBA00022741"/>
    </source>
</evidence>
<evidence type="ECO:0000313" key="10">
    <source>
        <dbReference type="EMBL" id="KAA6361576.1"/>
    </source>
</evidence>
<accession>A0A5J4TSP9</accession>
<evidence type="ECO:0000313" key="11">
    <source>
        <dbReference type="Proteomes" id="UP000324800"/>
    </source>
</evidence>
<evidence type="ECO:0000256" key="3">
    <source>
        <dbReference type="ARBA" id="ARBA00022679"/>
    </source>
</evidence>
<dbReference type="InterPro" id="IPR050236">
    <property type="entry name" value="Ser_Thr_kinase_AGC"/>
</dbReference>
<dbReference type="PANTHER" id="PTHR24356:SF1">
    <property type="entry name" value="SERINE_THREONINE-PROTEIN KINASE GREATWALL"/>
    <property type="match status" value="1"/>
</dbReference>
<dbReference type="AlphaFoldDB" id="A0A5J4TSP9"/>
<comment type="catalytic activity">
    <reaction evidence="8">
        <text>L-seryl-[protein] + ATP = O-phospho-L-seryl-[protein] + ADP + H(+)</text>
        <dbReference type="Rhea" id="RHEA:17989"/>
        <dbReference type="Rhea" id="RHEA-COMP:9863"/>
        <dbReference type="Rhea" id="RHEA-COMP:11604"/>
        <dbReference type="ChEBI" id="CHEBI:15378"/>
        <dbReference type="ChEBI" id="CHEBI:29999"/>
        <dbReference type="ChEBI" id="CHEBI:30616"/>
        <dbReference type="ChEBI" id="CHEBI:83421"/>
        <dbReference type="ChEBI" id="CHEBI:456216"/>
        <dbReference type="EC" id="2.7.11.1"/>
    </reaction>
</comment>
<dbReference type="GO" id="GO:0035556">
    <property type="term" value="P:intracellular signal transduction"/>
    <property type="evidence" value="ECO:0007669"/>
    <property type="project" value="TreeGrafter"/>
</dbReference>
<keyword evidence="6" id="KW-0067">ATP-binding</keyword>
<dbReference type="EMBL" id="SNRW01025349">
    <property type="protein sequence ID" value="KAA6361576.1"/>
    <property type="molecule type" value="Genomic_DNA"/>
</dbReference>
<evidence type="ECO:0000256" key="6">
    <source>
        <dbReference type="ARBA" id="ARBA00022840"/>
    </source>
</evidence>
<dbReference type="GO" id="GO:0005524">
    <property type="term" value="F:ATP binding"/>
    <property type="evidence" value="ECO:0007669"/>
    <property type="project" value="UniProtKB-KW"/>
</dbReference>
<dbReference type="InterPro" id="IPR000719">
    <property type="entry name" value="Prot_kinase_dom"/>
</dbReference>